<accession>A0A4Q1BKU5</accession>
<dbReference type="AlphaFoldDB" id="A0A4Q1BKU5"/>
<feature type="compositionally biased region" description="Polar residues" evidence="1">
    <location>
        <begin position="152"/>
        <end position="168"/>
    </location>
</feature>
<protein>
    <submittedName>
        <fullName evidence="2">Uncharacterized protein</fullName>
    </submittedName>
</protein>
<evidence type="ECO:0000313" key="3">
    <source>
        <dbReference type="Proteomes" id="UP000289152"/>
    </source>
</evidence>
<evidence type="ECO:0000256" key="1">
    <source>
        <dbReference type="SAM" id="MobiDB-lite"/>
    </source>
</evidence>
<reference evidence="2 3" key="1">
    <citation type="submission" date="2016-06" db="EMBL/GenBank/DDBJ databases">
        <title>Evolution of pathogenesis and genome organization in the Tremellales.</title>
        <authorList>
            <person name="Cuomo C."/>
            <person name="Litvintseva A."/>
            <person name="Heitman J."/>
            <person name="Chen Y."/>
            <person name="Sun S."/>
            <person name="Springer D."/>
            <person name="Dromer F."/>
            <person name="Young S."/>
            <person name="Zeng Q."/>
            <person name="Chapman S."/>
            <person name="Gujja S."/>
            <person name="Saif S."/>
            <person name="Birren B."/>
        </authorList>
    </citation>
    <scope>NUCLEOTIDE SEQUENCE [LARGE SCALE GENOMIC DNA]</scope>
    <source>
        <strain evidence="2 3">ATCC 28783</strain>
    </source>
</reference>
<feature type="region of interest" description="Disordered" evidence="1">
    <location>
        <begin position="1"/>
        <end position="118"/>
    </location>
</feature>
<proteinExistence type="predicted"/>
<dbReference type="VEuPathDB" id="FungiDB:TREMEDRAFT_59206"/>
<keyword evidence="3" id="KW-1185">Reference proteome</keyword>
<dbReference type="InParanoid" id="A0A4Q1BKU5"/>
<name>A0A4Q1BKU5_TREME</name>
<organism evidence="2 3">
    <name type="scientific">Tremella mesenterica</name>
    <name type="common">Jelly fungus</name>
    <dbReference type="NCBI Taxonomy" id="5217"/>
    <lineage>
        <taxon>Eukaryota</taxon>
        <taxon>Fungi</taxon>
        <taxon>Dikarya</taxon>
        <taxon>Basidiomycota</taxon>
        <taxon>Agaricomycotina</taxon>
        <taxon>Tremellomycetes</taxon>
        <taxon>Tremellales</taxon>
        <taxon>Tremellaceae</taxon>
        <taxon>Tremella</taxon>
    </lineage>
</organism>
<gene>
    <name evidence="2" type="ORF">M231_04310</name>
</gene>
<evidence type="ECO:0000313" key="2">
    <source>
        <dbReference type="EMBL" id="RXK38401.1"/>
    </source>
</evidence>
<dbReference type="Proteomes" id="UP000289152">
    <property type="component" value="Unassembled WGS sequence"/>
</dbReference>
<comment type="caution">
    <text evidence="2">The sequence shown here is derived from an EMBL/GenBank/DDBJ whole genome shotgun (WGS) entry which is preliminary data.</text>
</comment>
<feature type="compositionally biased region" description="Polar residues" evidence="1">
    <location>
        <begin position="103"/>
        <end position="113"/>
    </location>
</feature>
<dbReference type="EMBL" id="SDIL01000048">
    <property type="protein sequence ID" value="RXK38401.1"/>
    <property type="molecule type" value="Genomic_DNA"/>
</dbReference>
<feature type="compositionally biased region" description="Basic and acidic residues" evidence="1">
    <location>
        <begin position="169"/>
        <end position="179"/>
    </location>
</feature>
<sequence>MSNRSRQISFITQDPPNDHQFPSEKTYALEHPESYVAHTASAYKSSGRRRKPRGKKGEEDEESDSSGVTTQHPEQKDQDDSDPDMPSARTWPGDEKPTFNEEFMTSTSSTGNWGTEDEPIEEQGMWGWIGDGVTRVASVARGIMGLSIGNGEDQNATPVRTGENITQGSDRKGSKRPAEEEFTNETETSRRKKRVSQGGGGYGTSRRSG</sequence>
<feature type="region of interest" description="Disordered" evidence="1">
    <location>
        <begin position="147"/>
        <end position="209"/>
    </location>
</feature>
<feature type="compositionally biased region" description="Polar residues" evidence="1">
    <location>
        <begin position="1"/>
        <end position="15"/>
    </location>
</feature>